<sequence length="131" mass="14670">MKYIILLLTSFVLASCTSKNTEQTSKYSDIIIHKQGQSLDDDDVITRACADFVLSKNSVYHFFNQSQVISEIQLHNEHDILPCYSEGTLILDDKPYSWRIRAGGTGVLSSNDEVINKACSEKACSNIPNLH</sequence>
<proteinExistence type="predicted"/>
<evidence type="ECO:0000313" key="2">
    <source>
        <dbReference type="Proteomes" id="UP001501294"/>
    </source>
</evidence>
<dbReference type="RefSeq" id="WP_223577046.1">
    <property type="nucleotide sequence ID" value="NZ_BAABFU010000001.1"/>
</dbReference>
<keyword evidence="2" id="KW-1185">Reference proteome</keyword>
<dbReference type="PROSITE" id="PS51257">
    <property type="entry name" value="PROKAR_LIPOPROTEIN"/>
    <property type="match status" value="1"/>
</dbReference>
<protein>
    <recommendedName>
        <fullName evidence="3">Lipoprotein</fullName>
    </recommendedName>
</protein>
<comment type="caution">
    <text evidence="1">The sequence shown here is derived from an EMBL/GenBank/DDBJ whole genome shotgun (WGS) entry which is preliminary data.</text>
</comment>
<evidence type="ECO:0008006" key="3">
    <source>
        <dbReference type="Google" id="ProtNLM"/>
    </source>
</evidence>
<name>A0ABP8HVX6_9GAMM</name>
<gene>
    <name evidence="1" type="ORF">GCM10023150_06290</name>
</gene>
<accession>A0ABP8HVX6</accession>
<reference evidence="2" key="1">
    <citation type="journal article" date="2019" name="Int. J. Syst. Evol. Microbiol.">
        <title>The Global Catalogue of Microorganisms (GCM) 10K type strain sequencing project: providing services to taxonomists for standard genome sequencing and annotation.</title>
        <authorList>
            <consortium name="The Broad Institute Genomics Platform"/>
            <consortium name="The Broad Institute Genome Sequencing Center for Infectious Disease"/>
            <person name="Wu L."/>
            <person name="Ma J."/>
        </authorList>
    </citation>
    <scope>NUCLEOTIDE SEQUENCE [LARGE SCALE GENOMIC DNA]</scope>
    <source>
        <strain evidence="2">JCM 17727</strain>
    </source>
</reference>
<dbReference type="Proteomes" id="UP001501294">
    <property type="component" value="Unassembled WGS sequence"/>
</dbReference>
<dbReference type="EMBL" id="BAABFU010000001">
    <property type="protein sequence ID" value="GAA4345696.1"/>
    <property type="molecule type" value="Genomic_DNA"/>
</dbReference>
<organism evidence="1 2">
    <name type="scientific">Kangiella taiwanensis</name>
    <dbReference type="NCBI Taxonomy" id="1079179"/>
    <lineage>
        <taxon>Bacteria</taxon>
        <taxon>Pseudomonadati</taxon>
        <taxon>Pseudomonadota</taxon>
        <taxon>Gammaproteobacteria</taxon>
        <taxon>Kangiellales</taxon>
        <taxon>Kangiellaceae</taxon>
        <taxon>Kangiella</taxon>
    </lineage>
</organism>
<evidence type="ECO:0000313" key="1">
    <source>
        <dbReference type="EMBL" id="GAA4345696.1"/>
    </source>
</evidence>